<name>A0A538TM66_UNCEI</name>
<reference evidence="1 2" key="1">
    <citation type="journal article" date="2019" name="Nat. Microbiol.">
        <title>Mediterranean grassland soil C-N compound turnover is dependent on rainfall and depth, and is mediated by genomically divergent microorganisms.</title>
        <authorList>
            <person name="Diamond S."/>
            <person name="Andeer P.F."/>
            <person name="Li Z."/>
            <person name="Crits-Christoph A."/>
            <person name="Burstein D."/>
            <person name="Anantharaman K."/>
            <person name="Lane K.R."/>
            <person name="Thomas B.C."/>
            <person name="Pan C."/>
            <person name="Northen T.R."/>
            <person name="Banfield J.F."/>
        </authorList>
    </citation>
    <scope>NUCLEOTIDE SEQUENCE [LARGE SCALE GENOMIC DNA]</scope>
    <source>
        <strain evidence="1">WS_9</strain>
    </source>
</reference>
<dbReference type="EMBL" id="VBOZ01000017">
    <property type="protein sequence ID" value="TMQ64713.1"/>
    <property type="molecule type" value="Genomic_DNA"/>
</dbReference>
<organism evidence="1 2">
    <name type="scientific">Eiseniibacteriota bacterium</name>
    <dbReference type="NCBI Taxonomy" id="2212470"/>
    <lineage>
        <taxon>Bacteria</taxon>
        <taxon>Candidatus Eiseniibacteriota</taxon>
    </lineage>
</organism>
<protein>
    <submittedName>
        <fullName evidence="1">Uncharacterized protein</fullName>
    </submittedName>
</protein>
<gene>
    <name evidence="1" type="ORF">E6K79_06655</name>
</gene>
<proteinExistence type="predicted"/>
<accession>A0A538TM66</accession>
<dbReference type="SUPFAM" id="SSF56925">
    <property type="entry name" value="OMPA-like"/>
    <property type="match status" value="1"/>
</dbReference>
<dbReference type="AlphaFoldDB" id="A0A538TM66"/>
<sequence length="168" mass="18071">MFALSDREFTVAPMAGASWFDKKLDFNGEASFGFRFGMEADRRFSVLMDYTQVDPARKTTGKSARVSSLRALGQCRLLTGSFRPYLMGGFGGVLFNFDDANDAAGGSASAGAGVEYAAWKRTKIFAEYSAAFYRMRSVTYSSTGSVLSTGERTTDALQSVAAGISVGF</sequence>
<evidence type="ECO:0000313" key="2">
    <source>
        <dbReference type="Proteomes" id="UP000317691"/>
    </source>
</evidence>
<evidence type="ECO:0000313" key="1">
    <source>
        <dbReference type="EMBL" id="TMQ64713.1"/>
    </source>
</evidence>
<dbReference type="Gene3D" id="2.40.160.20">
    <property type="match status" value="1"/>
</dbReference>
<comment type="caution">
    <text evidence="1">The sequence shown here is derived from an EMBL/GenBank/DDBJ whole genome shotgun (WGS) entry which is preliminary data.</text>
</comment>
<dbReference type="Proteomes" id="UP000317691">
    <property type="component" value="Unassembled WGS sequence"/>
</dbReference>
<dbReference type="InterPro" id="IPR011250">
    <property type="entry name" value="OMP/PagP_B-barrel"/>
</dbReference>